<feature type="domain" description="Mandelate racemase/muconate lactonizing enzyme C-terminal" evidence="4">
    <location>
        <begin position="130"/>
        <end position="237"/>
    </location>
</feature>
<dbReference type="PANTHER" id="PTHR13794:SF58">
    <property type="entry name" value="MITOCHONDRIAL ENOLASE SUPERFAMILY MEMBER 1"/>
    <property type="match status" value="1"/>
</dbReference>
<dbReference type="SFLD" id="SFLDS00001">
    <property type="entry name" value="Enolase"/>
    <property type="match status" value="1"/>
</dbReference>
<dbReference type="GO" id="GO:0016052">
    <property type="term" value="P:carbohydrate catabolic process"/>
    <property type="evidence" value="ECO:0007669"/>
    <property type="project" value="TreeGrafter"/>
</dbReference>
<dbReference type="Gene3D" id="3.20.20.120">
    <property type="entry name" value="Enolase-like C-terminal domain"/>
    <property type="match status" value="1"/>
</dbReference>
<dbReference type="Gene3D" id="3.30.390.10">
    <property type="entry name" value="Enolase-like, N-terminal domain"/>
    <property type="match status" value="1"/>
</dbReference>
<evidence type="ECO:0000313" key="5">
    <source>
        <dbReference type="EMBL" id="PRH85410.1"/>
    </source>
</evidence>
<reference evidence="5 6" key="1">
    <citation type="submission" date="2018-02" db="EMBL/GenBank/DDBJ databases">
        <title>Whole genome sequencing of endophytic bacterium.</title>
        <authorList>
            <person name="Eedara R."/>
            <person name="Podile A.R."/>
        </authorList>
    </citation>
    <scope>NUCLEOTIDE SEQUENCE [LARGE SCALE GENOMIC DNA]</scope>
    <source>
        <strain evidence="5 6">RP1T</strain>
    </source>
</reference>
<dbReference type="InterPro" id="IPR036849">
    <property type="entry name" value="Enolase-like_C_sf"/>
</dbReference>
<evidence type="ECO:0000256" key="3">
    <source>
        <dbReference type="ARBA" id="ARBA00022842"/>
    </source>
</evidence>
<evidence type="ECO:0000256" key="1">
    <source>
        <dbReference type="ARBA" id="ARBA00001946"/>
    </source>
</evidence>
<dbReference type="Proteomes" id="UP000237682">
    <property type="component" value="Unassembled WGS sequence"/>
</dbReference>
<dbReference type="InterPro" id="IPR029065">
    <property type="entry name" value="Enolase_C-like"/>
</dbReference>
<dbReference type="RefSeq" id="WP_105863971.1">
    <property type="nucleotide sequence ID" value="NZ_PUEJ01000008.1"/>
</dbReference>
<dbReference type="Pfam" id="PF02746">
    <property type="entry name" value="MR_MLE_N"/>
    <property type="match status" value="1"/>
</dbReference>
<dbReference type="OrthoDB" id="9802699at2"/>
<dbReference type="InterPro" id="IPR029017">
    <property type="entry name" value="Enolase-like_N"/>
</dbReference>
<evidence type="ECO:0000313" key="6">
    <source>
        <dbReference type="Proteomes" id="UP000237682"/>
    </source>
</evidence>
<dbReference type="GO" id="GO:0016836">
    <property type="term" value="F:hydro-lyase activity"/>
    <property type="evidence" value="ECO:0007669"/>
    <property type="project" value="TreeGrafter"/>
</dbReference>
<keyword evidence="5" id="KW-0413">Isomerase</keyword>
<dbReference type="GO" id="GO:0000287">
    <property type="term" value="F:magnesium ion binding"/>
    <property type="evidence" value="ECO:0007669"/>
    <property type="project" value="TreeGrafter"/>
</dbReference>
<protein>
    <submittedName>
        <fullName evidence="5">Isomerase</fullName>
    </submittedName>
</protein>
<dbReference type="SUPFAM" id="SSF51604">
    <property type="entry name" value="Enolase C-terminal domain-like"/>
    <property type="match status" value="1"/>
</dbReference>
<keyword evidence="2" id="KW-0479">Metal-binding</keyword>
<keyword evidence="6" id="KW-1185">Reference proteome</keyword>
<evidence type="ECO:0000256" key="2">
    <source>
        <dbReference type="ARBA" id="ARBA00022723"/>
    </source>
</evidence>
<organism evidence="5 6">
    <name type="scientific">Labrys okinawensis</name>
    <dbReference type="NCBI Taxonomy" id="346911"/>
    <lineage>
        <taxon>Bacteria</taxon>
        <taxon>Pseudomonadati</taxon>
        <taxon>Pseudomonadota</taxon>
        <taxon>Alphaproteobacteria</taxon>
        <taxon>Hyphomicrobiales</taxon>
        <taxon>Xanthobacteraceae</taxon>
        <taxon>Labrys</taxon>
    </lineage>
</organism>
<sequence>MKITGIEITHHRLPLDPPFHASWDSKPRTAFDATIVRVATDEGLTGYGSGDTMTGFEGHERFFIGQDPMAIERHYRILSNIQFHYGRCWPLDLALWDLAGKITGQPVWKLLGGLSNKVAAYASSGTLRKPEELADAAEAYLGQGFKALKIRFHRGDWRADIKALEAVRARVGSRLDLMVDCNQGWRMSWDAYAPWTLKDAIPVARELERLGVYWMEEPLHRSDREGMRRLREMVDIRIAGGEMTRELYEFRDLIRDGCLDVLQPDAALVGGITGLRRVAAMAAENNLIFTPHTWTNGMGVAANCHLTAGLADAPFVEFPYDPPEWSLPRRDFMMAEPLAVDGEGMITLSDQPGMGYALDETMLAKTRVG</sequence>
<dbReference type="InterPro" id="IPR013342">
    <property type="entry name" value="Mandelate_racemase_C"/>
</dbReference>
<proteinExistence type="predicted"/>
<dbReference type="SFLD" id="SFLDG00179">
    <property type="entry name" value="mandelate_racemase"/>
    <property type="match status" value="1"/>
</dbReference>
<gene>
    <name evidence="5" type="ORF">C5L14_20650</name>
</gene>
<name>A0A2S9Q7X1_9HYPH</name>
<comment type="cofactor">
    <cofactor evidence="1">
        <name>Mg(2+)</name>
        <dbReference type="ChEBI" id="CHEBI:18420"/>
    </cofactor>
</comment>
<dbReference type="AlphaFoldDB" id="A0A2S9Q7X1"/>
<dbReference type="SUPFAM" id="SSF54826">
    <property type="entry name" value="Enolase N-terminal domain-like"/>
    <property type="match status" value="1"/>
</dbReference>
<dbReference type="GO" id="GO:0016853">
    <property type="term" value="F:isomerase activity"/>
    <property type="evidence" value="ECO:0007669"/>
    <property type="project" value="UniProtKB-KW"/>
</dbReference>
<dbReference type="EMBL" id="PUEJ01000008">
    <property type="protein sequence ID" value="PRH85410.1"/>
    <property type="molecule type" value="Genomic_DNA"/>
</dbReference>
<dbReference type="PANTHER" id="PTHR13794">
    <property type="entry name" value="ENOLASE SUPERFAMILY, MANDELATE RACEMASE"/>
    <property type="match status" value="1"/>
</dbReference>
<accession>A0A2S9Q7X1</accession>
<dbReference type="InterPro" id="IPR046945">
    <property type="entry name" value="RHMD-like"/>
</dbReference>
<evidence type="ECO:0000259" key="4">
    <source>
        <dbReference type="SMART" id="SM00922"/>
    </source>
</evidence>
<comment type="caution">
    <text evidence="5">The sequence shown here is derived from an EMBL/GenBank/DDBJ whole genome shotgun (WGS) entry which is preliminary data.</text>
</comment>
<keyword evidence="3" id="KW-0460">Magnesium</keyword>
<dbReference type="SMART" id="SM00922">
    <property type="entry name" value="MR_MLE"/>
    <property type="match status" value="1"/>
</dbReference>
<dbReference type="InterPro" id="IPR013341">
    <property type="entry name" value="Mandelate_racemase_N_dom"/>
</dbReference>
<dbReference type="Pfam" id="PF13378">
    <property type="entry name" value="MR_MLE_C"/>
    <property type="match status" value="1"/>
</dbReference>
<dbReference type="CDD" id="cd03316">
    <property type="entry name" value="MR_like"/>
    <property type="match status" value="1"/>
</dbReference>